<accession>A0ABX0H1C2</accession>
<keyword evidence="3" id="KW-1003">Cell membrane</keyword>
<evidence type="ECO:0000256" key="7">
    <source>
        <dbReference type="SAM" id="Phobius"/>
    </source>
</evidence>
<dbReference type="PANTHER" id="PTHR34584:SF1">
    <property type="entry name" value="NA(+)_H(+) ANTIPORTER SUBUNIT E1"/>
    <property type="match status" value="1"/>
</dbReference>
<evidence type="ECO:0000256" key="6">
    <source>
        <dbReference type="ARBA" id="ARBA00023136"/>
    </source>
</evidence>
<evidence type="ECO:0000256" key="3">
    <source>
        <dbReference type="ARBA" id="ARBA00022475"/>
    </source>
</evidence>
<gene>
    <name evidence="8" type="ORF">G9H71_17750</name>
</gene>
<dbReference type="RefSeq" id="WP_166284128.1">
    <property type="nucleotide sequence ID" value="NZ_JAANNP010000042.1"/>
</dbReference>
<keyword evidence="5 7" id="KW-1133">Transmembrane helix</keyword>
<keyword evidence="4 7" id="KW-0812">Transmembrane</keyword>
<dbReference type="NCBIfam" id="NF006521">
    <property type="entry name" value="PRK08965.1-5"/>
    <property type="match status" value="1"/>
</dbReference>
<feature type="transmembrane region" description="Helical" evidence="7">
    <location>
        <begin position="12"/>
        <end position="30"/>
    </location>
</feature>
<comment type="caution">
    <text evidence="8">The sequence shown here is derived from an EMBL/GenBank/DDBJ whole genome shotgun (WGS) entry which is preliminary data.</text>
</comment>
<dbReference type="EMBL" id="JAANNP010000042">
    <property type="protein sequence ID" value="NHC15629.1"/>
    <property type="molecule type" value="Genomic_DNA"/>
</dbReference>
<protein>
    <submittedName>
        <fullName evidence="8">Na+/H+ antiporter subunit E</fullName>
    </submittedName>
</protein>
<feature type="transmembrane region" description="Helical" evidence="7">
    <location>
        <begin position="36"/>
        <end position="54"/>
    </location>
</feature>
<evidence type="ECO:0000256" key="5">
    <source>
        <dbReference type="ARBA" id="ARBA00022989"/>
    </source>
</evidence>
<evidence type="ECO:0000256" key="2">
    <source>
        <dbReference type="ARBA" id="ARBA00006228"/>
    </source>
</evidence>
<dbReference type="PANTHER" id="PTHR34584">
    <property type="entry name" value="NA(+)/H(+) ANTIPORTER SUBUNIT E1"/>
    <property type="match status" value="1"/>
</dbReference>
<sequence length="174" mass="19053">MSRLAPRRQLPVIAWLTLVWVLLWGTWSWANLLSGILVSLIVLAVLPLPAVTEGRRVRPLALLRLIAYVARDLVVSSVEVSRLALSPGPRVTSAVLAVRLQTRSDLILTVVAEALSLVPGSVIVEIDSPTGTLYVHVLGVRDAEGAERFRARALHLEHLIRRALPAMTREKEAA</sequence>
<evidence type="ECO:0000313" key="8">
    <source>
        <dbReference type="EMBL" id="NHC15629.1"/>
    </source>
</evidence>
<organism evidence="8 9">
    <name type="scientific">Motilibacter deserti</name>
    <dbReference type="NCBI Taxonomy" id="2714956"/>
    <lineage>
        <taxon>Bacteria</taxon>
        <taxon>Bacillati</taxon>
        <taxon>Actinomycetota</taxon>
        <taxon>Actinomycetes</taxon>
        <taxon>Motilibacterales</taxon>
        <taxon>Motilibacteraceae</taxon>
        <taxon>Motilibacter</taxon>
    </lineage>
</organism>
<comment type="similarity">
    <text evidence="2">Belongs to the CPA3 antiporters (TC 2.A.63) subunit E family.</text>
</comment>
<evidence type="ECO:0000256" key="4">
    <source>
        <dbReference type="ARBA" id="ARBA00022692"/>
    </source>
</evidence>
<dbReference type="Proteomes" id="UP000800981">
    <property type="component" value="Unassembled WGS sequence"/>
</dbReference>
<proteinExistence type="inferred from homology"/>
<dbReference type="InterPro" id="IPR002758">
    <property type="entry name" value="Cation_antiport_E"/>
</dbReference>
<dbReference type="Pfam" id="PF01899">
    <property type="entry name" value="MNHE"/>
    <property type="match status" value="1"/>
</dbReference>
<comment type="subcellular location">
    <subcellularLocation>
        <location evidence="1">Cell membrane</location>
        <topology evidence="1">Multi-pass membrane protein</topology>
    </subcellularLocation>
</comment>
<evidence type="ECO:0000256" key="1">
    <source>
        <dbReference type="ARBA" id="ARBA00004651"/>
    </source>
</evidence>
<evidence type="ECO:0000313" key="9">
    <source>
        <dbReference type="Proteomes" id="UP000800981"/>
    </source>
</evidence>
<keyword evidence="9" id="KW-1185">Reference proteome</keyword>
<keyword evidence="6 7" id="KW-0472">Membrane</keyword>
<reference evidence="8 9" key="1">
    <citation type="submission" date="2020-03" db="EMBL/GenBank/DDBJ databases">
        <title>Two novel Motilibacter sp.</title>
        <authorList>
            <person name="Liu S."/>
        </authorList>
    </citation>
    <scope>NUCLEOTIDE SEQUENCE [LARGE SCALE GENOMIC DNA]</scope>
    <source>
        <strain evidence="8 9">E257</strain>
    </source>
</reference>
<name>A0ABX0H1C2_9ACTN</name>